<evidence type="ECO:0000313" key="3">
    <source>
        <dbReference type="Proteomes" id="UP001162891"/>
    </source>
</evidence>
<name>A0ABN6MLI8_9BACT</name>
<protein>
    <submittedName>
        <fullName evidence="2">Uncharacterized protein</fullName>
    </submittedName>
</protein>
<dbReference type="EMBL" id="AP025591">
    <property type="protein sequence ID" value="BDG01766.1"/>
    <property type="molecule type" value="Genomic_DNA"/>
</dbReference>
<feature type="chain" id="PRO_5046765931" evidence="1">
    <location>
        <begin position="22"/>
        <end position="129"/>
    </location>
</feature>
<evidence type="ECO:0000256" key="1">
    <source>
        <dbReference type="SAM" id="SignalP"/>
    </source>
</evidence>
<dbReference type="RefSeq" id="WP_248358570.1">
    <property type="nucleotide sequence ID" value="NZ_AP025591.1"/>
</dbReference>
<proteinExistence type="predicted"/>
<dbReference type="Proteomes" id="UP001162891">
    <property type="component" value="Chromosome"/>
</dbReference>
<accession>A0ABN6MLI8</accession>
<evidence type="ECO:0000313" key="2">
    <source>
        <dbReference type="EMBL" id="BDG01766.1"/>
    </source>
</evidence>
<sequence>MNRSSAVLARVAVVSSVPATAPGPAPAAAPEAPAPGNAVDALRARLAGSTAREHVVLDFLEDDLREARAALSAVAAYVANVEAALADVAPSQQRLLSLALGGAPADRIEYLGSTLASVRRRLAQVAARM</sequence>
<feature type="signal peptide" evidence="1">
    <location>
        <begin position="1"/>
        <end position="21"/>
    </location>
</feature>
<keyword evidence="1" id="KW-0732">Signal</keyword>
<organism evidence="2 3">
    <name type="scientific">Anaeromyxobacter oryzae</name>
    <dbReference type="NCBI Taxonomy" id="2918170"/>
    <lineage>
        <taxon>Bacteria</taxon>
        <taxon>Pseudomonadati</taxon>
        <taxon>Myxococcota</taxon>
        <taxon>Myxococcia</taxon>
        <taxon>Myxococcales</taxon>
        <taxon>Cystobacterineae</taxon>
        <taxon>Anaeromyxobacteraceae</taxon>
        <taxon>Anaeromyxobacter</taxon>
    </lineage>
</organism>
<gene>
    <name evidence="2" type="ORF">AMOR_07620</name>
</gene>
<keyword evidence="3" id="KW-1185">Reference proteome</keyword>
<reference evidence="3" key="1">
    <citation type="journal article" date="2022" name="Int. J. Syst. Evol. Microbiol.">
        <title>Anaeromyxobacter oryzae sp. nov., Anaeromyxobacter diazotrophicus sp. nov. and Anaeromyxobacter paludicola sp. nov., isolated from paddy soils.</title>
        <authorList>
            <person name="Itoh H."/>
            <person name="Xu Z."/>
            <person name="Mise K."/>
            <person name="Masuda Y."/>
            <person name="Ushijima N."/>
            <person name="Hayakawa C."/>
            <person name="Shiratori Y."/>
            <person name="Senoo K."/>
        </authorList>
    </citation>
    <scope>NUCLEOTIDE SEQUENCE [LARGE SCALE GENOMIC DNA]</scope>
    <source>
        <strain evidence="3">Red232</strain>
    </source>
</reference>